<accession>A0A4Q1JXR1</accession>
<dbReference type="SUPFAM" id="SSF53474">
    <property type="entry name" value="alpha/beta-Hydrolases"/>
    <property type="match status" value="1"/>
</dbReference>
<dbReference type="OrthoDB" id="9780765at2"/>
<dbReference type="RefSeq" id="WP_129470239.1">
    <property type="nucleotide sequence ID" value="NZ_SAWZ01000002.1"/>
</dbReference>
<keyword evidence="1 3" id="KW-0378">Hydrolase</keyword>
<dbReference type="InterPro" id="IPR029058">
    <property type="entry name" value="AB_hydrolase_fold"/>
</dbReference>
<dbReference type="PANTHER" id="PTHR43798:SF31">
    <property type="entry name" value="AB HYDROLASE SUPERFAMILY PROTEIN YCLE"/>
    <property type="match status" value="1"/>
</dbReference>
<dbReference type="GO" id="GO:0016787">
    <property type="term" value="F:hydrolase activity"/>
    <property type="evidence" value="ECO:0007669"/>
    <property type="project" value="UniProtKB-KW"/>
</dbReference>
<sequence>MHQRPTIFFLHALGASADAWSEVVEHIDGRYTCMPLDLPGFGAQALDGRTDTTALTDWFCDTVRRVDPVTWIVVGHSMGGKIATATAWRASRGAVGLAGLAGVVLLAGSPPAPEPMDPERRRTMLGWVQGESISRTHAATFVSDNVAGRLGDAQFERAVADVMRSDPAAWRAWLETGSKQDLSTHVGALPYPACVVAGQCDGDLGASAQAELNLPHYPLAGAVTTLAQAAHLLPLERPQEVAALINRLAASAFTRALPGEFLGVLNAARTDPRMRARLIARNLPPDVQAPGALDAGALAVLAAIAARVVDEPARGQELARRIDIGLAAGEGDGWRFAELPPDGQAWMQALACLQTLAGDFCALPPQAQIALLKSVQDGTADLPGDSPLSGNQLRLWFQDACAQIARVWTSLPATMAAMGYDGFSVSVEGGIARGYDQVGQDQSEAWQLRGHRA</sequence>
<dbReference type="Proteomes" id="UP000289784">
    <property type="component" value="Unassembled WGS sequence"/>
</dbReference>
<evidence type="ECO:0000256" key="1">
    <source>
        <dbReference type="ARBA" id="ARBA00022801"/>
    </source>
</evidence>
<dbReference type="AlphaFoldDB" id="A0A4Q1JXR1"/>
<organism evidence="3 4">
    <name type="scientific">Pseudoxanthomonas composti</name>
    <dbReference type="NCBI Taxonomy" id="2137479"/>
    <lineage>
        <taxon>Bacteria</taxon>
        <taxon>Pseudomonadati</taxon>
        <taxon>Pseudomonadota</taxon>
        <taxon>Gammaproteobacteria</taxon>
        <taxon>Lysobacterales</taxon>
        <taxon>Lysobacteraceae</taxon>
        <taxon>Pseudoxanthomonas</taxon>
    </lineage>
</organism>
<reference evidence="3 4" key="1">
    <citation type="submission" date="2019-01" db="EMBL/GenBank/DDBJ databases">
        <title>Pseudoxanthomonas composti sp. nov., isolated from compost.</title>
        <authorList>
            <person name="Yang G."/>
        </authorList>
    </citation>
    <scope>NUCLEOTIDE SEQUENCE [LARGE SCALE GENOMIC DNA]</scope>
    <source>
        <strain evidence="3 4">GSS15</strain>
    </source>
</reference>
<comment type="caution">
    <text evidence="3">The sequence shown here is derived from an EMBL/GenBank/DDBJ whole genome shotgun (WGS) entry which is preliminary data.</text>
</comment>
<dbReference type="InterPro" id="IPR050266">
    <property type="entry name" value="AB_hydrolase_sf"/>
</dbReference>
<dbReference type="PANTHER" id="PTHR43798">
    <property type="entry name" value="MONOACYLGLYCEROL LIPASE"/>
    <property type="match status" value="1"/>
</dbReference>
<dbReference type="InterPro" id="IPR000073">
    <property type="entry name" value="AB_hydrolase_1"/>
</dbReference>
<dbReference type="EMBL" id="SAWZ01000002">
    <property type="protein sequence ID" value="RXR07425.1"/>
    <property type="molecule type" value="Genomic_DNA"/>
</dbReference>
<evidence type="ECO:0000259" key="2">
    <source>
        <dbReference type="Pfam" id="PF12697"/>
    </source>
</evidence>
<dbReference type="Gene3D" id="3.40.50.1820">
    <property type="entry name" value="alpha/beta hydrolase"/>
    <property type="match status" value="1"/>
</dbReference>
<keyword evidence="4" id="KW-1185">Reference proteome</keyword>
<dbReference type="GO" id="GO:0016020">
    <property type="term" value="C:membrane"/>
    <property type="evidence" value="ECO:0007669"/>
    <property type="project" value="TreeGrafter"/>
</dbReference>
<name>A0A4Q1JXR1_9GAMM</name>
<protein>
    <submittedName>
        <fullName evidence="3">Alpha/beta hydrolase</fullName>
    </submittedName>
</protein>
<evidence type="ECO:0000313" key="4">
    <source>
        <dbReference type="Proteomes" id="UP000289784"/>
    </source>
</evidence>
<dbReference type="Pfam" id="PF12697">
    <property type="entry name" value="Abhydrolase_6"/>
    <property type="match status" value="1"/>
</dbReference>
<gene>
    <name evidence="3" type="ORF">EPA99_05785</name>
</gene>
<feature type="domain" description="AB hydrolase-1" evidence="2">
    <location>
        <begin position="7"/>
        <end position="243"/>
    </location>
</feature>
<evidence type="ECO:0000313" key="3">
    <source>
        <dbReference type="EMBL" id="RXR07425.1"/>
    </source>
</evidence>
<proteinExistence type="predicted"/>